<feature type="transmembrane region" description="Helical" evidence="1">
    <location>
        <begin position="841"/>
        <end position="858"/>
    </location>
</feature>
<keyword evidence="4" id="KW-1185">Reference proteome</keyword>
<feature type="transmembrane region" description="Helical" evidence="1">
    <location>
        <begin position="467"/>
        <end position="487"/>
    </location>
</feature>
<dbReference type="Proteomes" id="UP001469365">
    <property type="component" value="Unassembled WGS sequence"/>
</dbReference>
<feature type="transmembrane region" description="Helical" evidence="1">
    <location>
        <begin position="554"/>
        <end position="575"/>
    </location>
</feature>
<feature type="transmembrane region" description="Helical" evidence="1">
    <location>
        <begin position="595"/>
        <end position="618"/>
    </location>
</feature>
<keyword evidence="1" id="KW-0472">Membrane</keyword>
<protein>
    <submittedName>
        <fullName evidence="3">Uncharacterized protein</fullName>
    </submittedName>
</protein>
<evidence type="ECO:0000313" key="4">
    <source>
        <dbReference type="Proteomes" id="UP001469365"/>
    </source>
</evidence>
<keyword evidence="1" id="KW-1133">Transmembrane helix</keyword>
<feature type="transmembrane region" description="Helical" evidence="1">
    <location>
        <begin position="695"/>
        <end position="715"/>
    </location>
</feature>
<keyword evidence="1" id="KW-0812">Transmembrane</keyword>
<gene>
    <name evidence="3" type="ORF">WMW72_24660</name>
</gene>
<reference evidence="3 4" key="1">
    <citation type="submission" date="2024-04" db="EMBL/GenBank/DDBJ databases">
        <title>draft genome sequnece of Paenibacillus filicis.</title>
        <authorList>
            <person name="Kim D.-U."/>
        </authorList>
    </citation>
    <scope>NUCLEOTIDE SEQUENCE [LARGE SCALE GENOMIC DNA]</scope>
    <source>
        <strain evidence="3 4">KACC14197</strain>
    </source>
</reference>
<proteinExistence type="predicted"/>
<feature type="transmembrane region" description="Helical" evidence="1">
    <location>
        <begin position="525"/>
        <end position="542"/>
    </location>
</feature>
<organism evidence="3 4">
    <name type="scientific">Paenibacillus filicis</name>
    <dbReference type="NCBI Taxonomy" id="669464"/>
    <lineage>
        <taxon>Bacteria</taxon>
        <taxon>Bacillati</taxon>
        <taxon>Bacillota</taxon>
        <taxon>Bacilli</taxon>
        <taxon>Bacillales</taxon>
        <taxon>Paenibacillaceae</taxon>
        <taxon>Paenibacillus</taxon>
    </lineage>
</organism>
<feature type="transmembrane region" description="Helical" evidence="1">
    <location>
        <begin position="665"/>
        <end position="683"/>
    </location>
</feature>
<dbReference type="EMBL" id="JBBPCC010000018">
    <property type="protein sequence ID" value="MEK8131100.1"/>
    <property type="molecule type" value="Genomic_DNA"/>
</dbReference>
<feature type="signal peptide" evidence="2">
    <location>
        <begin position="1"/>
        <end position="33"/>
    </location>
</feature>
<sequence>MHSGYLGVTRNCKLLKQFRIVVLVLMMSGNALASTASATEWEGVSDTAVNGTHVTVISLPGLSFLELEPASLMRYPALRSLAADSDVAAMNVRLPVRGAASVYATWGAGSPADARGIAAGRRARPDLPWLHNGATPELAGKEGDAGSYSSLSAPAMLEPALGDNGSSWTVPGLGRMQKRSRRGGFRAVPGALAQRLGDTGVRTGVWRLVGTEERTEGIAEGRRPFTAALMMMNEQGKVAAGGGAAIGQVSSLLYRSWNQVVEAAGNEPAEGRIRHGTLNVLEYDGIARAFSPRGGEGQDERKAGARLDKAMLEADRLLAFVRSAVTVRSRQRPEERQVIWLVSPEINPIAQRAKKLLTPVLRWSPSLDGVFSINTVSEAGKPTRMSSASTYRPGIVAAVDLAPSLLREFGLPASASMVGLPIYRLGNGQADGPLLLSSHSASSGSVLNELMQELEGLSWIYKLRPPLLYGLVVFEIVIMVAGLFAGWGLMGRGRIRIRCVSFLLLAILWIPALLVAMGGTIGSPVRGAALALLALSLGIAGWRRCSSLYLRQAMLRVLAAAGIGTSVLILADAMWGAPLMKHSVLGYDAMIGARYYGIGNECMGVLLGSSLLAVSMLLELRRRHPAQQQERPAQRGKAYLAAWPAVVAGLLTTGTLAAPGIGANAGGALAAAAGFGVLAARLAAGGPLRWRGLSLALAGPLAAALFGLWLLNAAAPPAPAGGSGSAAAAMATVAAEQGDGRAGADAGHGSHIGRAFTVLLQGRWDDIGAIIERKLAMNLHLLRVSAWSKVLLTGLAVMAALLLRPKGRLRAWERSYPFLMHGCYANVLGSFAALALNDSGIVAAAAMIVYGCVPLLLLRLRERAAEAEAGG</sequence>
<evidence type="ECO:0000313" key="3">
    <source>
        <dbReference type="EMBL" id="MEK8131100.1"/>
    </source>
</evidence>
<feature type="transmembrane region" description="Helical" evidence="1">
    <location>
        <begin position="499"/>
        <end position="519"/>
    </location>
</feature>
<evidence type="ECO:0000256" key="2">
    <source>
        <dbReference type="SAM" id="SignalP"/>
    </source>
</evidence>
<name>A0ABU9DSQ3_9BACL</name>
<feature type="chain" id="PRO_5047221339" evidence="2">
    <location>
        <begin position="34"/>
        <end position="871"/>
    </location>
</feature>
<comment type="caution">
    <text evidence="3">The sequence shown here is derived from an EMBL/GenBank/DDBJ whole genome shotgun (WGS) entry which is preliminary data.</text>
</comment>
<feature type="transmembrane region" description="Helical" evidence="1">
    <location>
        <begin position="784"/>
        <end position="803"/>
    </location>
</feature>
<evidence type="ECO:0000256" key="1">
    <source>
        <dbReference type="SAM" id="Phobius"/>
    </source>
</evidence>
<feature type="transmembrane region" description="Helical" evidence="1">
    <location>
        <begin position="638"/>
        <end position="659"/>
    </location>
</feature>
<dbReference type="RefSeq" id="WP_341418235.1">
    <property type="nucleotide sequence ID" value="NZ_JBBPCC010000018.1"/>
</dbReference>
<keyword evidence="2" id="KW-0732">Signal</keyword>
<feature type="transmembrane region" description="Helical" evidence="1">
    <location>
        <begin position="815"/>
        <end position="835"/>
    </location>
</feature>
<accession>A0ABU9DSQ3</accession>